<name>A0A6I9TP28_SESIN</name>
<keyword evidence="7" id="KW-1185">Reference proteome</keyword>
<dbReference type="Gene3D" id="1.10.10.60">
    <property type="entry name" value="Homeodomain-like"/>
    <property type="match status" value="1"/>
</dbReference>
<dbReference type="OrthoDB" id="551907at2759"/>
<dbReference type="GeneID" id="105167199"/>
<gene>
    <name evidence="8" type="primary">LOC105167199</name>
</gene>
<feature type="region of interest" description="Disordered" evidence="5">
    <location>
        <begin position="1"/>
        <end position="49"/>
    </location>
</feature>
<feature type="compositionally biased region" description="Basic and acidic residues" evidence="5">
    <location>
        <begin position="11"/>
        <end position="21"/>
    </location>
</feature>
<accession>A0A6I9TP28</accession>
<dbReference type="InterPro" id="IPR046955">
    <property type="entry name" value="PHR1-like"/>
</dbReference>
<keyword evidence="2" id="KW-0805">Transcription regulation</keyword>
<keyword evidence="3" id="KW-0804">Transcription</keyword>
<comment type="subcellular location">
    <subcellularLocation>
        <location evidence="1">Nucleus</location>
    </subcellularLocation>
</comment>
<evidence type="ECO:0000256" key="4">
    <source>
        <dbReference type="ARBA" id="ARBA00023242"/>
    </source>
</evidence>
<sequence>MQSSMTAPPAADHHQSEENESKPNSTVDVEESGKKVVSSGSVRHYTRSKTPRLRWTPDLHLCFLHAVERLGGQERATPKLVLQLMNVKGLSIAHVKSHLQMYRSKKIDDPNHQVISEQELLLDAGDRHIYKLGQLPLLQGYNQAPISSFRYRDVLWGSKPNSIYGPYRRWAATDVYINIRQSCPRILENDHKHLQKFAEQSFWQTQNKSSPTNPIKCPDHRDNRAHSMYVQNHHFSRLWAQEGSGNCNLKRKFSCDQMNLDLDLSLETAPKNEKKMNKRSLKDDDDGVDSMLSLSLFSTSSEEIHDCKNAKISATLDLSL</sequence>
<dbReference type="NCBIfam" id="TIGR01557">
    <property type="entry name" value="myb_SHAQKYF"/>
    <property type="match status" value="1"/>
</dbReference>
<dbReference type="FunFam" id="1.10.10.60:FF:000002">
    <property type="entry name" value="Myb family transcription factor"/>
    <property type="match status" value="1"/>
</dbReference>
<dbReference type="GO" id="GO:0003677">
    <property type="term" value="F:DNA binding"/>
    <property type="evidence" value="ECO:0007669"/>
    <property type="project" value="InterPro"/>
</dbReference>
<keyword evidence="4" id="KW-0539">Nucleus</keyword>
<evidence type="ECO:0000256" key="3">
    <source>
        <dbReference type="ARBA" id="ARBA00023163"/>
    </source>
</evidence>
<organism evidence="7 8">
    <name type="scientific">Sesamum indicum</name>
    <name type="common">Oriental sesame</name>
    <name type="synonym">Sesamum orientale</name>
    <dbReference type="NCBI Taxonomy" id="4182"/>
    <lineage>
        <taxon>Eukaryota</taxon>
        <taxon>Viridiplantae</taxon>
        <taxon>Streptophyta</taxon>
        <taxon>Embryophyta</taxon>
        <taxon>Tracheophyta</taxon>
        <taxon>Spermatophyta</taxon>
        <taxon>Magnoliopsida</taxon>
        <taxon>eudicotyledons</taxon>
        <taxon>Gunneridae</taxon>
        <taxon>Pentapetalae</taxon>
        <taxon>asterids</taxon>
        <taxon>lamiids</taxon>
        <taxon>Lamiales</taxon>
        <taxon>Pedaliaceae</taxon>
        <taxon>Sesamum</taxon>
    </lineage>
</organism>
<dbReference type="PANTHER" id="PTHR31314:SF164">
    <property type="entry name" value="HTH MYB-TYPE DOMAIN-CONTAINING PROTEIN"/>
    <property type="match status" value="1"/>
</dbReference>
<dbReference type="GO" id="GO:0005634">
    <property type="term" value="C:nucleus"/>
    <property type="evidence" value="ECO:0007669"/>
    <property type="project" value="UniProtKB-SubCell"/>
</dbReference>
<feature type="domain" description="HTH myb-type" evidence="6">
    <location>
        <begin position="47"/>
        <end position="107"/>
    </location>
</feature>
<dbReference type="Pfam" id="PF00249">
    <property type="entry name" value="Myb_DNA-binding"/>
    <property type="match status" value="1"/>
</dbReference>
<evidence type="ECO:0000313" key="7">
    <source>
        <dbReference type="Proteomes" id="UP000504604"/>
    </source>
</evidence>
<evidence type="ECO:0000259" key="6">
    <source>
        <dbReference type="PROSITE" id="PS51294"/>
    </source>
</evidence>
<evidence type="ECO:0000313" key="8">
    <source>
        <dbReference type="RefSeq" id="XP_011085124.2"/>
    </source>
</evidence>
<dbReference type="InterPro" id="IPR006447">
    <property type="entry name" value="Myb_dom_plants"/>
</dbReference>
<dbReference type="AlphaFoldDB" id="A0A6I9TP28"/>
<dbReference type="PROSITE" id="PS51294">
    <property type="entry name" value="HTH_MYB"/>
    <property type="match status" value="1"/>
</dbReference>
<evidence type="ECO:0000256" key="2">
    <source>
        <dbReference type="ARBA" id="ARBA00023015"/>
    </source>
</evidence>
<dbReference type="InParanoid" id="A0A6I9TP28"/>
<dbReference type="Gramene" id="SIN_1008767.t">
    <property type="protein sequence ID" value="SIN_1008767.t"/>
    <property type="gene ID" value="SIN_1008767"/>
</dbReference>
<dbReference type="PANTHER" id="PTHR31314">
    <property type="entry name" value="MYB FAMILY TRANSCRIPTION FACTOR PHL7-LIKE"/>
    <property type="match status" value="1"/>
</dbReference>
<dbReference type="Proteomes" id="UP000504604">
    <property type="component" value="Linkage group LG7"/>
</dbReference>
<evidence type="ECO:0000256" key="5">
    <source>
        <dbReference type="SAM" id="MobiDB-lite"/>
    </source>
</evidence>
<dbReference type="GO" id="GO:0003700">
    <property type="term" value="F:DNA-binding transcription factor activity"/>
    <property type="evidence" value="ECO:0007669"/>
    <property type="project" value="InterPro"/>
</dbReference>
<dbReference type="InterPro" id="IPR017930">
    <property type="entry name" value="Myb_dom"/>
</dbReference>
<dbReference type="InterPro" id="IPR001005">
    <property type="entry name" value="SANT/Myb"/>
</dbReference>
<dbReference type="KEGG" id="sind:105167199"/>
<reference evidence="8" key="1">
    <citation type="submission" date="2025-08" db="UniProtKB">
        <authorList>
            <consortium name="RefSeq"/>
        </authorList>
    </citation>
    <scope>IDENTIFICATION</scope>
</reference>
<evidence type="ECO:0000256" key="1">
    <source>
        <dbReference type="ARBA" id="ARBA00004123"/>
    </source>
</evidence>
<dbReference type="RefSeq" id="XP_011085124.2">
    <property type="nucleotide sequence ID" value="XM_011086822.2"/>
</dbReference>
<dbReference type="InterPro" id="IPR009057">
    <property type="entry name" value="Homeodomain-like_sf"/>
</dbReference>
<dbReference type="SUPFAM" id="SSF46689">
    <property type="entry name" value="Homeodomain-like"/>
    <property type="match status" value="1"/>
</dbReference>
<protein>
    <submittedName>
        <fullName evidence="8">Uncharacterized protein LOC105167199</fullName>
    </submittedName>
</protein>
<proteinExistence type="predicted"/>